<feature type="non-terminal residue" evidence="1">
    <location>
        <position position="61"/>
    </location>
</feature>
<evidence type="ECO:0000313" key="1">
    <source>
        <dbReference type="EMBL" id="EJW80410.1"/>
    </source>
</evidence>
<accession>J9B0J1</accession>
<gene>
    <name evidence="1" type="ORF">WUBG_08678</name>
</gene>
<dbReference type="GO" id="GO:0005852">
    <property type="term" value="C:eukaryotic translation initiation factor 3 complex"/>
    <property type="evidence" value="ECO:0007669"/>
    <property type="project" value="InterPro"/>
</dbReference>
<evidence type="ECO:0000313" key="2">
    <source>
        <dbReference type="Proteomes" id="UP000004810"/>
    </source>
</evidence>
<dbReference type="AlphaFoldDB" id="J9B0J1"/>
<comment type="caution">
    <text evidence="1">The sequence shown here is derived from an EMBL/GenBank/DDBJ whole genome shotgun (WGS) entry which is preliminary data.</text>
</comment>
<dbReference type="InterPro" id="IPR016024">
    <property type="entry name" value="ARM-type_fold"/>
</dbReference>
<proteinExistence type="predicted"/>
<dbReference type="SUPFAM" id="SSF48371">
    <property type="entry name" value="ARM repeat"/>
    <property type="match status" value="1"/>
</dbReference>
<dbReference type="Gene3D" id="1.25.40.250">
    <property type="entry name" value="ARM repeat, domain 1"/>
    <property type="match status" value="1"/>
</dbReference>
<organism evidence="1 2">
    <name type="scientific">Wuchereria bancrofti</name>
    <dbReference type="NCBI Taxonomy" id="6293"/>
    <lineage>
        <taxon>Eukaryota</taxon>
        <taxon>Metazoa</taxon>
        <taxon>Ecdysozoa</taxon>
        <taxon>Nematoda</taxon>
        <taxon>Chromadorea</taxon>
        <taxon>Rhabditida</taxon>
        <taxon>Spirurina</taxon>
        <taxon>Spiruromorpha</taxon>
        <taxon>Filarioidea</taxon>
        <taxon>Onchocercidae</taxon>
        <taxon>Wuchereria</taxon>
    </lineage>
</organism>
<dbReference type="GO" id="GO:0006446">
    <property type="term" value="P:regulation of translational initiation"/>
    <property type="evidence" value="ECO:0007669"/>
    <property type="project" value="InterPro"/>
</dbReference>
<dbReference type="EMBL" id="ADBV01004536">
    <property type="protein sequence ID" value="EJW80410.1"/>
    <property type="molecule type" value="Genomic_DNA"/>
</dbReference>
<protein>
    <submittedName>
        <fullName evidence="1">Uncharacterized protein</fullName>
    </submittedName>
</protein>
<dbReference type="GO" id="GO:0043022">
    <property type="term" value="F:ribosome binding"/>
    <property type="evidence" value="ECO:0007669"/>
    <property type="project" value="InterPro"/>
</dbReference>
<sequence>MSIFVDLKSKLDQAITGVNRYNPNNVETLESCIEAMVQENQYDKDILVTTLKLYQLNPDKF</sequence>
<dbReference type="InterPro" id="IPR009374">
    <property type="entry name" value="eIF3k"/>
</dbReference>
<dbReference type="GO" id="GO:0003743">
    <property type="term" value="F:translation initiation factor activity"/>
    <property type="evidence" value="ECO:0007669"/>
    <property type="project" value="InterPro"/>
</dbReference>
<dbReference type="PANTHER" id="PTHR13022:SF0">
    <property type="entry name" value="EUKARYOTIC TRANSLATION INITIATION FACTOR 3 SUBUNIT K"/>
    <property type="match status" value="1"/>
</dbReference>
<dbReference type="PANTHER" id="PTHR13022">
    <property type="entry name" value="EUKARYOTIC TRANSLATION INITIATION FACTOR 3 SUBUNIT 11"/>
    <property type="match status" value="1"/>
</dbReference>
<dbReference type="InterPro" id="IPR016020">
    <property type="entry name" value="Transl_init_fac_sub12_N_euk"/>
</dbReference>
<name>J9B0J1_WUCBA</name>
<dbReference type="Proteomes" id="UP000004810">
    <property type="component" value="Unassembled WGS sequence"/>
</dbReference>
<reference evidence="2" key="1">
    <citation type="submission" date="2012-08" db="EMBL/GenBank/DDBJ databases">
        <title>The Genome Sequence of Wuchereria bancrofti.</title>
        <authorList>
            <person name="Nutman T.B."/>
            <person name="Fink D.L."/>
            <person name="Russ C."/>
            <person name="Young S."/>
            <person name="Zeng Q."/>
            <person name="Koehrsen M."/>
            <person name="Alvarado L."/>
            <person name="Berlin A."/>
            <person name="Chapman S.B."/>
            <person name="Chen Z."/>
            <person name="Freedman E."/>
            <person name="Gellesch M."/>
            <person name="Goldberg J."/>
            <person name="Griggs A."/>
            <person name="Gujja S."/>
            <person name="Heilman E.R."/>
            <person name="Heiman D."/>
            <person name="Hepburn T."/>
            <person name="Howarth C."/>
            <person name="Jen D."/>
            <person name="Larson L."/>
            <person name="Lewis B."/>
            <person name="Mehta T."/>
            <person name="Park D."/>
            <person name="Pearson M."/>
            <person name="Roberts A."/>
            <person name="Saif S."/>
            <person name="Shea T."/>
            <person name="Shenoy N."/>
            <person name="Sisk P."/>
            <person name="Stolte C."/>
            <person name="Sykes S."/>
            <person name="Walk T."/>
            <person name="White J."/>
            <person name="Yandava C."/>
            <person name="Haas B."/>
            <person name="Henn M.R."/>
            <person name="Nusbaum C."/>
            <person name="Birren B."/>
        </authorList>
    </citation>
    <scope>NUCLEOTIDE SEQUENCE [LARGE SCALE GENOMIC DNA]</scope>
    <source>
        <strain evidence="2">NA</strain>
    </source>
</reference>